<feature type="transmembrane region" description="Helical" evidence="7">
    <location>
        <begin position="132"/>
        <end position="157"/>
    </location>
</feature>
<accession>A0ABM7WSG8</accession>
<keyword evidence="3 7" id="KW-0812">Transmembrane</keyword>
<keyword evidence="6 7" id="KW-0472">Membrane</keyword>
<dbReference type="Proteomes" id="UP001162891">
    <property type="component" value="Chromosome"/>
</dbReference>
<comment type="similarity">
    <text evidence="2">Belongs to the DsbD family.</text>
</comment>
<feature type="transmembrane region" description="Helical" evidence="7">
    <location>
        <begin position="60"/>
        <end position="86"/>
    </location>
</feature>
<sequence length="233" mass="23094">MGALLETFGRAFGGTAWLAAVASLLWGAFSVFLSPCHLSSIPLVVAYMNGGTELPGTRRAAVLSGAFAAGNVVSIALVGLATLLAGRMAGDLGKVGSYALAAVFFALGLNLLGALPLPSWPARSGVRRRGAWGALALGAAFGTALGPCTFAFMAPLLGVAFSAGRDHPVLGSSLVALYAAGHAGAIVIAGVSAQSLHRCLSSRAGARATGLLRAAAAAAVLAGGLYFLFTAPA</sequence>
<feature type="transmembrane region" description="Helical" evidence="7">
    <location>
        <begin position="15"/>
        <end position="48"/>
    </location>
</feature>
<dbReference type="InterPro" id="IPR003834">
    <property type="entry name" value="Cyt_c_assmbl_TM_dom"/>
</dbReference>
<feature type="transmembrane region" description="Helical" evidence="7">
    <location>
        <begin position="98"/>
        <end position="120"/>
    </location>
</feature>
<evidence type="ECO:0000256" key="5">
    <source>
        <dbReference type="ARBA" id="ARBA00022989"/>
    </source>
</evidence>
<evidence type="ECO:0000313" key="9">
    <source>
        <dbReference type="EMBL" id="BDG02373.1"/>
    </source>
</evidence>
<dbReference type="EMBL" id="AP025591">
    <property type="protein sequence ID" value="BDG02373.1"/>
    <property type="molecule type" value="Genomic_DNA"/>
</dbReference>
<feature type="domain" description="Cytochrome C biogenesis protein transmembrane" evidence="8">
    <location>
        <begin position="18"/>
        <end position="196"/>
    </location>
</feature>
<keyword evidence="10" id="KW-1185">Reference proteome</keyword>
<feature type="transmembrane region" description="Helical" evidence="7">
    <location>
        <begin position="169"/>
        <end position="191"/>
    </location>
</feature>
<keyword evidence="4" id="KW-0201">Cytochrome c-type biogenesis</keyword>
<organism evidence="9 10">
    <name type="scientific">Anaeromyxobacter oryzae</name>
    <dbReference type="NCBI Taxonomy" id="2918170"/>
    <lineage>
        <taxon>Bacteria</taxon>
        <taxon>Pseudomonadati</taxon>
        <taxon>Myxococcota</taxon>
        <taxon>Myxococcia</taxon>
        <taxon>Myxococcales</taxon>
        <taxon>Cystobacterineae</taxon>
        <taxon>Anaeromyxobacteraceae</taxon>
        <taxon>Anaeromyxobacter</taxon>
    </lineage>
</organism>
<evidence type="ECO:0000256" key="3">
    <source>
        <dbReference type="ARBA" id="ARBA00022692"/>
    </source>
</evidence>
<keyword evidence="5 7" id="KW-1133">Transmembrane helix</keyword>
<evidence type="ECO:0000256" key="4">
    <source>
        <dbReference type="ARBA" id="ARBA00022748"/>
    </source>
</evidence>
<gene>
    <name evidence="9" type="ORF">AMOR_13690</name>
</gene>
<dbReference type="RefSeq" id="WP_248359993.1">
    <property type="nucleotide sequence ID" value="NZ_AP025591.1"/>
</dbReference>
<evidence type="ECO:0000256" key="7">
    <source>
        <dbReference type="SAM" id="Phobius"/>
    </source>
</evidence>
<evidence type="ECO:0000313" key="10">
    <source>
        <dbReference type="Proteomes" id="UP001162891"/>
    </source>
</evidence>
<reference evidence="10" key="1">
    <citation type="journal article" date="2022" name="Int. J. Syst. Evol. Microbiol.">
        <title>Anaeromyxobacter oryzae sp. nov., Anaeromyxobacter diazotrophicus sp. nov. and Anaeromyxobacter paludicola sp. nov., isolated from paddy soils.</title>
        <authorList>
            <person name="Itoh H."/>
            <person name="Xu Z."/>
            <person name="Mise K."/>
            <person name="Masuda Y."/>
            <person name="Ushijima N."/>
            <person name="Hayakawa C."/>
            <person name="Shiratori Y."/>
            <person name="Senoo K."/>
        </authorList>
    </citation>
    <scope>NUCLEOTIDE SEQUENCE [LARGE SCALE GENOMIC DNA]</scope>
    <source>
        <strain evidence="10">Red232</strain>
    </source>
</reference>
<comment type="subcellular location">
    <subcellularLocation>
        <location evidence="1">Membrane</location>
        <topology evidence="1">Multi-pass membrane protein</topology>
    </subcellularLocation>
</comment>
<dbReference type="InterPro" id="IPR051790">
    <property type="entry name" value="Cytochrome_c-biogenesis_DsbD"/>
</dbReference>
<proteinExistence type="inferred from homology"/>
<name>A0ABM7WSG8_9BACT</name>
<evidence type="ECO:0000256" key="1">
    <source>
        <dbReference type="ARBA" id="ARBA00004141"/>
    </source>
</evidence>
<dbReference type="Pfam" id="PF02683">
    <property type="entry name" value="DsbD_TM"/>
    <property type="match status" value="1"/>
</dbReference>
<evidence type="ECO:0000256" key="2">
    <source>
        <dbReference type="ARBA" id="ARBA00006143"/>
    </source>
</evidence>
<protein>
    <submittedName>
        <fullName evidence="9">Cytochrome C biogenesis protein CcdA</fullName>
    </submittedName>
</protein>
<evidence type="ECO:0000259" key="8">
    <source>
        <dbReference type="Pfam" id="PF02683"/>
    </source>
</evidence>
<feature type="transmembrane region" description="Helical" evidence="7">
    <location>
        <begin position="211"/>
        <end position="229"/>
    </location>
</feature>
<dbReference type="PANTHER" id="PTHR31272">
    <property type="entry name" value="CYTOCHROME C-TYPE BIOGENESIS PROTEIN HI_1454-RELATED"/>
    <property type="match status" value="1"/>
</dbReference>
<evidence type="ECO:0000256" key="6">
    <source>
        <dbReference type="ARBA" id="ARBA00023136"/>
    </source>
</evidence>
<dbReference type="PANTHER" id="PTHR31272:SF6">
    <property type="entry name" value="CYTOCHROME C-TYPE BIOGENESIS CCDA-LIKE CHLOROPLASTIC PROTEIN"/>
    <property type="match status" value="1"/>
</dbReference>